<gene>
    <name evidence="3" type="ORF">B7O98_00855</name>
</gene>
<dbReference type="Pfam" id="PF01902">
    <property type="entry name" value="Diphthami_syn_2"/>
    <property type="match status" value="1"/>
</dbReference>
<comment type="caution">
    <text evidence="3">The sequence shown here is derived from an EMBL/GenBank/DDBJ whole genome shotgun (WGS) entry which is preliminary data.</text>
</comment>
<keyword evidence="1" id="KW-0812">Transmembrane</keyword>
<dbReference type="InterPro" id="IPR002761">
    <property type="entry name" value="Diphthami_syn_dom"/>
</dbReference>
<dbReference type="Gene3D" id="3.90.1490.10">
    <property type="entry name" value="putative n-type atp pyrophosphatase, domain 2"/>
    <property type="match status" value="1"/>
</dbReference>
<sequence length="206" mass="23125">MKVAMVSGGKDSIYALLLYGAVDLGVMLVYEFPRPSPHLLNIGKSVETFLLMNIPLIVVKLNKGREKVETIEALRKLGVDVIVAGDVYISDHLTYMQSIADEVGAKLVEPLWSLDPIEILYKEMEYGINALFIGGVSTLFNWIGKELNAGNVGEFIEYAKKIGIDPLGEKGEYHTLVTYTPRHKQRVQYEIVRIDEFNGYFIARVI</sequence>
<name>A0A2R7Y8Y7_9CREN</name>
<evidence type="ECO:0000259" key="2">
    <source>
        <dbReference type="Pfam" id="PF01902"/>
    </source>
</evidence>
<feature type="transmembrane region" description="Helical" evidence="1">
    <location>
        <begin position="12"/>
        <end position="30"/>
    </location>
</feature>
<feature type="domain" description="Diphthamide synthase" evidence="2">
    <location>
        <begin position="3"/>
        <end position="201"/>
    </location>
</feature>
<protein>
    <submittedName>
        <fullName evidence="3">ATPase</fullName>
    </submittedName>
</protein>
<evidence type="ECO:0000313" key="4">
    <source>
        <dbReference type="Proteomes" id="UP000244093"/>
    </source>
</evidence>
<dbReference type="Proteomes" id="UP000244093">
    <property type="component" value="Unassembled WGS sequence"/>
</dbReference>
<keyword evidence="1" id="KW-0472">Membrane</keyword>
<organism evidence="3 4">
    <name type="scientific">Zestosphaera tikiterensis</name>
    <dbReference type="NCBI Taxonomy" id="1973259"/>
    <lineage>
        <taxon>Archaea</taxon>
        <taxon>Thermoproteota</taxon>
        <taxon>Thermoprotei</taxon>
        <taxon>Desulfurococcales</taxon>
        <taxon>Desulfurococcaceae</taxon>
        <taxon>Zestosphaera</taxon>
    </lineage>
</organism>
<dbReference type="EMBL" id="NBVN01000001">
    <property type="protein sequence ID" value="PUA33994.1"/>
    <property type="molecule type" value="Genomic_DNA"/>
</dbReference>
<accession>A0A2R7Y8Y7</accession>
<proteinExistence type="predicted"/>
<keyword evidence="1" id="KW-1133">Transmembrane helix</keyword>
<dbReference type="InterPro" id="IPR014729">
    <property type="entry name" value="Rossmann-like_a/b/a_fold"/>
</dbReference>
<evidence type="ECO:0000313" key="3">
    <source>
        <dbReference type="EMBL" id="PUA33994.1"/>
    </source>
</evidence>
<evidence type="ECO:0000256" key="1">
    <source>
        <dbReference type="SAM" id="Phobius"/>
    </source>
</evidence>
<dbReference type="SUPFAM" id="SSF52402">
    <property type="entry name" value="Adenine nucleotide alpha hydrolases-like"/>
    <property type="match status" value="1"/>
</dbReference>
<reference evidence="3 4" key="1">
    <citation type="journal article" date="2018" name="Syst. Appl. Microbiol.">
        <title>A new symbiotic nanoarchaeote (Candidatus Nanoclepta minutus) and its host (Zestosphaera tikiterensis gen. nov., sp. nov.) from a New Zealand hot spring.</title>
        <authorList>
            <person name="St John E."/>
            <person name="Liu Y."/>
            <person name="Podar M."/>
            <person name="Stott M.B."/>
            <person name="Meneghin J."/>
            <person name="Chen Z."/>
            <person name="Lagutin K."/>
            <person name="Mitchell K."/>
            <person name="Reysenbach A.L."/>
        </authorList>
    </citation>
    <scope>NUCLEOTIDE SEQUENCE [LARGE SCALE GENOMIC DNA]</scope>
    <source>
        <strain evidence="3">NZ3</strain>
    </source>
</reference>
<dbReference type="AlphaFoldDB" id="A0A2R7Y8Y7"/>
<dbReference type="Gene3D" id="3.40.50.620">
    <property type="entry name" value="HUPs"/>
    <property type="match status" value="1"/>
</dbReference>